<dbReference type="InterPro" id="IPR007263">
    <property type="entry name" value="DCC1-like"/>
</dbReference>
<proteinExistence type="predicted"/>
<comment type="caution">
    <text evidence="1">The sequence shown here is derived from an EMBL/GenBank/DDBJ whole genome shotgun (WGS) entry which is preliminary data.</text>
</comment>
<dbReference type="RefSeq" id="WP_345072311.1">
    <property type="nucleotide sequence ID" value="NZ_BAABDJ010000013.1"/>
</dbReference>
<dbReference type="EMBL" id="BAABDJ010000013">
    <property type="protein sequence ID" value="GAA4005612.1"/>
    <property type="molecule type" value="Genomic_DNA"/>
</dbReference>
<dbReference type="InterPro" id="IPR052927">
    <property type="entry name" value="DCC_oxidoreductase"/>
</dbReference>
<protein>
    <submittedName>
        <fullName evidence="1">Thiol-disulfide oxidoreductase DCC family protein</fullName>
    </submittedName>
</protein>
<evidence type="ECO:0000313" key="2">
    <source>
        <dbReference type="Proteomes" id="UP001500567"/>
    </source>
</evidence>
<dbReference type="PANTHER" id="PTHR33639">
    <property type="entry name" value="THIOL-DISULFIDE OXIDOREDUCTASE DCC"/>
    <property type="match status" value="1"/>
</dbReference>
<accession>A0ABP7S2K3</accession>
<evidence type="ECO:0000313" key="1">
    <source>
        <dbReference type="EMBL" id="GAA4005612.1"/>
    </source>
</evidence>
<sequence>MASEPATILFDGVCNLCNGFVQFVIRHDPAGRFRFAALQSAGGQALLAAHGVALGAEDPETVMLVADGKVYTHSTAVLHIARGLGGFWQLLYGGILLPRSGRDALYRFVARHRYQWFGRQDACMLPTPELKQRFL</sequence>
<name>A0ABP7S2K3_9BACT</name>
<keyword evidence="2" id="KW-1185">Reference proteome</keyword>
<dbReference type="Pfam" id="PF04134">
    <property type="entry name" value="DCC1-like"/>
    <property type="match status" value="1"/>
</dbReference>
<dbReference type="Proteomes" id="UP001500567">
    <property type="component" value="Unassembled WGS sequence"/>
</dbReference>
<organism evidence="1 2">
    <name type="scientific">Hymenobacter fastidiosus</name>
    <dbReference type="NCBI Taxonomy" id="486264"/>
    <lineage>
        <taxon>Bacteria</taxon>
        <taxon>Pseudomonadati</taxon>
        <taxon>Bacteroidota</taxon>
        <taxon>Cytophagia</taxon>
        <taxon>Cytophagales</taxon>
        <taxon>Hymenobacteraceae</taxon>
        <taxon>Hymenobacter</taxon>
    </lineage>
</organism>
<gene>
    <name evidence="1" type="ORF">GCM10022408_16750</name>
</gene>
<reference evidence="2" key="1">
    <citation type="journal article" date="2019" name="Int. J. Syst. Evol. Microbiol.">
        <title>The Global Catalogue of Microorganisms (GCM) 10K type strain sequencing project: providing services to taxonomists for standard genome sequencing and annotation.</title>
        <authorList>
            <consortium name="The Broad Institute Genomics Platform"/>
            <consortium name="The Broad Institute Genome Sequencing Center for Infectious Disease"/>
            <person name="Wu L."/>
            <person name="Ma J."/>
        </authorList>
    </citation>
    <scope>NUCLEOTIDE SEQUENCE [LARGE SCALE GENOMIC DNA]</scope>
    <source>
        <strain evidence="2">JCM 17224</strain>
    </source>
</reference>
<dbReference type="PANTHER" id="PTHR33639:SF2">
    <property type="entry name" value="DUF393 DOMAIN-CONTAINING PROTEIN"/>
    <property type="match status" value="1"/>
</dbReference>